<keyword evidence="4" id="KW-1185">Reference proteome</keyword>
<dbReference type="Proteomes" id="UP000799302">
    <property type="component" value="Unassembled WGS sequence"/>
</dbReference>
<dbReference type="EMBL" id="MU004233">
    <property type="protein sequence ID" value="KAF2670759.1"/>
    <property type="molecule type" value="Genomic_DNA"/>
</dbReference>
<dbReference type="PANTHER" id="PTHR38790">
    <property type="entry name" value="2EXR DOMAIN-CONTAINING PROTEIN-RELATED"/>
    <property type="match status" value="1"/>
</dbReference>
<evidence type="ECO:0000313" key="3">
    <source>
        <dbReference type="EMBL" id="KAF2670759.1"/>
    </source>
</evidence>
<organism evidence="3 4">
    <name type="scientific">Microthyrium microscopicum</name>
    <dbReference type="NCBI Taxonomy" id="703497"/>
    <lineage>
        <taxon>Eukaryota</taxon>
        <taxon>Fungi</taxon>
        <taxon>Dikarya</taxon>
        <taxon>Ascomycota</taxon>
        <taxon>Pezizomycotina</taxon>
        <taxon>Dothideomycetes</taxon>
        <taxon>Dothideomycetes incertae sedis</taxon>
        <taxon>Microthyriales</taxon>
        <taxon>Microthyriaceae</taxon>
        <taxon>Microthyrium</taxon>
    </lineage>
</organism>
<feature type="region of interest" description="Disordered" evidence="1">
    <location>
        <begin position="33"/>
        <end position="53"/>
    </location>
</feature>
<dbReference type="AlphaFoldDB" id="A0A6A6UEQ1"/>
<gene>
    <name evidence="3" type="ORF">BT63DRAFT_200436</name>
</gene>
<evidence type="ECO:0000259" key="2">
    <source>
        <dbReference type="Pfam" id="PF24864"/>
    </source>
</evidence>
<feature type="domain" description="DUF7730" evidence="2">
    <location>
        <begin position="71"/>
        <end position="303"/>
    </location>
</feature>
<dbReference type="OrthoDB" id="4757095at2759"/>
<evidence type="ECO:0000256" key="1">
    <source>
        <dbReference type="SAM" id="MobiDB-lite"/>
    </source>
</evidence>
<dbReference type="Pfam" id="PF24864">
    <property type="entry name" value="DUF7730"/>
    <property type="match status" value="1"/>
</dbReference>
<name>A0A6A6UEQ1_9PEZI</name>
<dbReference type="InterPro" id="IPR056632">
    <property type="entry name" value="DUF7730"/>
</dbReference>
<reference evidence="3" key="1">
    <citation type="journal article" date="2020" name="Stud. Mycol.">
        <title>101 Dothideomycetes genomes: a test case for predicting lifestyles and emergence of pathogens.</title>
        <authorList>
            <person name="Haridas S."/>
            <person name="Albert R."/>
            <person name="Binder M."/>
            <person name="Bloem J."/>
            <person name="Labutti K."/>
            <person name="Salamov A."/>
            <person name="Andreopoulos B."/>
            <person name="Baker S."/>
            <person name="Barry K."/>
            <person name="Bills G."/>
            <person name="Bluhm B."/>
            <person name="Cannon C."/>
            <person name="Castanera R."/>
            <person name="Culley D."/>
            <person name="Daum C."/>
            <person name="Ezra D."/>
            <person name="Gonzalez J."/>
            <person name="Henrissat B."/>
            <person name="Kuo A."/>
            <person name="Liang C."/>
            <person name="Lipzen A."/>
            <person name="Lutzoni F."/>
            <person name="Magnuson J."/>
            <person name="Mondo S."/>
            <person name="Nolan M."/>
            <person name="Ohm R."/>
            <person name="Pangilinan J."/>
            <person name="Park H.-J."/>
            <person name="Ramirez L."/>
            <person name="Alfaro M."/>
            <person name="Sun H."/>
            <person name="Tritt A."/>
            <person name="Yoshinaga Y."/>
            <person name="Zwiers L.-H."/>
            <person name="Turgeon B."/>
            <person name="Goodwin S."/>
            <person name="Spatafora J."/>
            <person name="Crous P."/>
            <person name="Grigoriev I."/>
        </authorList>
    </citation>
    <scope>NUCLEOTIDE SEQUENCE</scope>
    <source>
        <strain evidence="3">CBS 115976</strain>
    </source>
</reference>
<feature type="compositionally biased region" description="Basic and acidic residues" evidence="1">
    <location>
        <begin position="33"/>
        <end position="43"/>
    </location>
</feature>
<accession>A0A6A6UEQ1</accession>
<proteinExistence type="predicted"/>
<evidence type="ECO:0000313" key="4">
    <source>
        <dbReference type="Proteomes" id="UP000799302"/>
    </source>
</evidence>
<sequence length="309" mass="36134">MTQKTRTSVFGLWLESIPCLRWLQSSKKERSGLESFRPEEHPSHSQYKKGPRPRALTIDNEKLSLEQSSLTQTQSALFNRLPYDVREQIYRHVFGHRNQHIPSTHFTRPLISMTCMDGDLPKPPELCTCLKHPYRTPYNGYMIYFDLNRGRLGDEGIKHTGISGAIALLQTCRMIYSEALPILYSTNTFLFYHIEHTNSLPVKNPEWPYVQQSTKSIVPHKLQFVRSIYIKWQVKYEFWRLAPYYQQPKKSLDGFRSACATLCSFRNLRKLRIDLEMQPWVITQSGQFLEALLDVEGCSDFQLFAIDCK</sequence>
<protein>
    <recommendedName>
        <fullName evidence="2">DUF7730 domain-containing protein</fullName>
    </recommendedName>
</protein>